<dbReference type="Proteomes" id="UP000002481">
    <property type="component" value="Chromosome"/>
</dbReference>
<dbReference type="KEGG" id="sav:SAV0080"/>
<organism evidence="1 2">
    <name type="scientific">Staphylococcus aureus (strain Mu50 / ATCC 700699)</name>
    <dbReference type="NCBI Taxonomy" id="158878"/>
    <lineage>
        <taxon>Bacteria</taxon>
        <taxon>Bacillati</taxon>
        <taxon>Bacillota</taxon>
        <taxon>Bacilli</taxon>
        <taxon>Bacillales</taxon>
        <taxon>Staphylococcaceae</taxon>
        <taxon>Staphylococcus</taxon>
    </lineage>
</organism>
<evidence type="ECO:0000313" key="2">
    <source>
        <dbReference type="Proteomes" id="UP000002481"/>
    </source>
</evidence>
<reference evidence="1 2" key="1">
    <citation type="journal article" date="2001" name="Lancet">
        <title>Whole genome sequencing of meticillin-resistant Staphylococcus aureus.</title>
        <authorList>
            <person name="Kuroda M."/>
            <person name="Ohta T."/>
            <person name="Uchiyama I."/>
            <person name="Baba T."/>
            <person name="Yuzawa H."/>
            <person name="Kobayashi I."/>
            <person name="Cui L."/>
            <person name="Oguchi A."/>
            <person name="Aoki K."/>
            <person name="Nagai Y."/>
            <person name="Lian J."/>
            <person name="Ito T."/>
            <person name="Kanamori M."/>
            <person name="Matsumaru H."/>
            <person name="Maruyama A."/>
            <person name="Murakami H."/>
            <person name="Hosoyama A."/>
            <person name="Mizutani-Ui Y."/>
            <person name="Takahashi N.K."/>
            <person name="Sawano T."/>
            <person name="Inoue R."/>
            <person name="Kaito C."/>
            <person name="Sekimizu K."/>
            <person name="Hirakawa H."/>
            <person name="Kuhara S."/>
            <person name="Goto S."/>
            <person name="Yabuzaki J."/>
            <person name="Kanehisa M."/>
            <person name="Yamashita A."/>
            <person name="Oshima K."/>
            <person name="Furuya K."/>
            <person name="Yoshino C."/>
            <person name="Shiba T."/>
            <person name="Hattori M."/>
            <person name="Ogasawara N."/>
            <person name="Hayashi H."/>
            <person name="Hiramatsu K."/>
        </authorList>
    </citation>
    <scope>NUCLEOTIDE SEQUENCE [LARGE SCALE GENOMIC DNA]</scope>
    <source>
        <strain evidence="2">Mu50 / ATCC 700699</strain>
    </source>
</reference>
<name>A0A0H3JPQ9_STAAM</name>
<protein>
    <submittedName>
        <fullName evidence="1">Uncharacterized protein</fullName>
    </submittedName>
</protein>
<accession>A0A0H3JPQ9</accession>
<evidence type="ECO:0000313" key="1">
    <source>
        <dbReference type="EMBL" id="BAB56242.1"/>
    </source>
</evidence>
<dbReference type="AlphaFoldDB" id="A0A0H3JPQ9"/>
<dbReference type="RefSeq" id="WP_001176969.1">
    <property type="nucleotide sequence ID" value="NC_002758.2"/>
</dbReference>
<dbReference type="EMBL" id="BA000017">
    <property type="protein sequence ID" value="BAB56242.1"/>
    <property type="molecule type" value="Genomic_DNA"/>
</dbReference>
<sequence length="208" mass="24238">MQLQTMSNSIFIKNLIFAINESLEYSETNSVMEVTFQKAIGFTQYNFEGEKLKLKDDLKELISLVGREEAVLIFVNRLNEGLYCILNQLIEWDNLNYQFAMYKEAMHNYLFNTIEKLNDDTLFLLHQDGLITLPEHKYKTVAVKSTFGSRDFTFRFKFPEESDTVNTHQMLNKAISITGSLANTHLEQPQKYKAHFKKIPIETKNLTS</sequence>
<dbReference type="HOGENOM" id="CLU_1320246_0_0_9"/>
<gene>
    <name evidence="1" type="ordered locus">SAV0080</name>
</gene>
<proteinExistence type="predicted"/>